<keyword evidence="1" id="KW-0238">DNA-binding</keyword>
<dbReference type="Gene3D" id="1.10.260.40">
    <property type="entry name" value="lambda repressor-like DNA-binding domains"/>
    <property type="match status" value="1"/>
</dbReference>
<sequence>MNQVVSSPSILGQAIKAARLEAKLTQSQLAEKTGLRQGTISDIENGTQRAKLDTLFIILSALNLDMHLQPKSTNKMSEW</sequence>
<gene>
    <name evidence="3" type="ordered locus">Dacet_2648</name>
</gene>
<dbReference type="GO" id="GO:0003677">
    <property type="term" value="F:DNA binding"/>
    <property type="evidence" value="ECO:0007669"/>
    <property type="project" value="UniProtKB-KW"/>
</dbReference>
<dbReference type="AlphaFoldDB" id="D4H550"/>
<feature type="domain" description="HTH cro/C1-type" evidence="2">
    <location>
        <begin position="15"/>
        <end position="69"/>
    </location>
</feature>
<name>D4H550_DENA2</name>
<dbReference type="EMBL" id="CP001968">
    <property type="protein sequence ID" value="ADD69406.1"/>
    <property type="molecule type" value="Genomic_DNA"/>
</dbReference>
<evidence type="ECO:0000313" key="4">
    <source>
        <dbReference type="Proteomes" id="UP000002012"/>
    </source>
</evidence>
<dbReference type="InterPro" id="IPR010982">
    <property type="entry name" value="Lambda_DNA-bd_dom_sf"/>
</dbReference>
<dbReference type="InterPro" id="IPR001387">
    <property type="entry name" value="Cro/C1-type_HTH"/>
</dbReference>
<dbReference type="Proteomes" id="UP000002012">
    <property type="component" value="Chromosome"/>
</dbReference>
<dbReference type="PANTHER" id="PTHR46797:SF1">
    <property type="entry name" value="METHYLPHOSPHONATE SYNTHASE"/>
    <property type="match status" value="1"/>
</dbReference>
<dbReference type="OrthoDB" id="5891007at2"/>
<dbReference type="FunCoup" id="D4H550">
    <property type="interactions" value="7"/>
</dbReference>
<dbReference type="PANTHER" id="PTHR46797">
    <property type="entry name" value="HTH-TYPE TRANSCRIPTIONAL REGULATOR"/>
    <property type="match status" value="1"/>
</dbReference>
<evidence type="ECO:0000259" key="2">
    <source>
        <dbReference type="PROSITE" id="PS50943"/>
    </source>
</evidence>
<dbReference type="HOGENOM" id="CLU_066192_47_2_0"/>
<dbReference type="eggNOG" id="COG1396">
    <property type="taxonomic scope" value="Bacteria"/>
</dbReference>
<evidence type="ECO:0000256" key="1">
    <source>
        <dbReference type="ARBA" id="ARBA00023125"/>
    </source>
</evidence>
<dbReference type="SUPFAM" id="SSF47413">
    <property type="entry name" value="lambda repressor-like DNA-binding domains"/>
    <property type="match status" value="1"/>
</dbReference>
<dbReference type="RefSeq" id="WP_013011900.1">
    <property type="nucleotide sequence ID" value="NC_013943.1"/>
</dbReference>
<dbReference type="KEGG" id="dap:Dacet_2648"/>
<proteinExistence type="predicted"/>
<dbReference type="SMART" id="SM00530">
    <property type="entry name" value="HTH_XRE"/>
    <property type="match status" value="1"/>
</dbReference>
<protein>
    <submittedName>
        <fullName evidence="3">Transcriptional regulator, XRE family</fullName>
    </submittedName>
</protein>
<dbReference type="InterPro" id="IPR050807">
    <property type="entry name" value="TransReg_Diox_bact_type"/>
</dbReference>
<dbReference type="GO" id="GO:0003700">
    <property type="term" value="F:DNA-binding transcription factor activity"/>
    <property type="evidence" value="ECO:0007669"/>
    <property type="project" value="TreeGrafter"/>
</dbReference>
<reference evidence="3 4" key="1">
    <citation type="journal article" date="2010" name="Stand. Genomic Sci.">
        <title>Complete genome sequence of Denitrovibrio acetiphilus type strain (N2460).</title>
        <authorList>
            <person name="Kiss H."/>
            <person name="Lang E."/>
            <person name="Lapidus A."/>
            <person name="Copeland A."/>
            <person name="Nolan M."/>
            <person name="Glavina Del Rio T."/>
            <person name="Chen F."/>
            <person name="Lucas S."/>
            <person name="Tice H."/>
            <person name="Cheng J.F."/>
            <person name="Han C."/>
            <person name="Goodwin L."/>
            <person name="Pitluck S."/>
            <person name="Liolios K."/>
            <person name="Pati A."/>
            <person name="Ivanova N."/>
            <person name="Mavromatis K."/>
            <person name="Chen A."/>
            <person name="Palaniappan K."/>
            <person name="Land M."/>
            <person name="Hauser L."/>
            <person name="Chang Y.J."/>
            <person name="Jeffries C.D."/>
            <person name="Detter J.C."/>
            <person name="Brettin T."/>
            <person name="Spring S."/>
            <person name="Rohde M."/>
            <person name="Goker M."/>
            <person name="Woyke T."/>
            <person name="Bristow J."/>
            <person name="Eisen J.A."/>
            <person name="Markowitz V."/>
            <person name="Hugenholtz P."/>
            <person name="Kyrpides N.C."/>
            <person name="Klenk H.P."/>
        </authorList>
    </citation>
    <scope>NUCLEOTIDE SEQUENCE [LARGE SCALE GENOMIC DNA]</scope>
    <source>
        <strain evidence="4">DSM 12809 / NBRC 114555 / N2460</strain>
    </source>
</reference>
<dbReference type="PROSITE" id="PS50943">
    <property type="entry name" value="HTH_CROC1"/>
    <property type="match status" value="1"/>
</dbReference>
<organism evidence="3 4">
    <name type="scientific">Denitrovibrio acetiphilus (strain DSM 12809 / NBRC 114555 / N2460)</name>
    <dbReference type="NCBI Taxonomy" id="522772"/>
    <lineage>
        <taxon>Bacteria</taxon>
        <taxon>Pseudomonadati</taxon>
        <taxon>Deferribacterota</taxon>
        <taxon>Deferribacteres</taxon>
        <taxon>Deferribacterales</taxon>
        <taxon>Geovibrionaceae</taxon>
        <taxon>Denitrovibrio</taxon>
    </lineage>
</organism>
<dbReference type="PaxDb" id="522772-Dacet_2648"/>
<accession>D4H550</accession>
<evidence type="ECO:0000313" key="3">
    <source>
        <dbReference type="EMBL" id="ADD69406.1"/>
    </source>
</evidence>
<dbReference type="CDD" id="cd00093">
    <property type="entry name" value="HTH_XRE"/>
    <property type="match status" value="1"/>
</dbReference>
<dbReference type="InParanoid" id="D4H550"/>
<dbReference type="Pfam" id="PF01381">
    <property type="entry name" value="HTH_3"/>
    <property type="match status" value="1"/>
</dbReference>
<dbReference type="STRING" id="522772.Dacet_2648"/>
<dbReference type="GO" id="GO:0005829">
    <property type="term" value="C:cytosol"/>
    <property type="evidence" value="ECO:0007669"/>
    <property type="project" value="TreeGrafter"/>
</dbReference>
<keyword evidence="4" id="KW-1185">Reference proteome</keyword>